<dbReference type="EMBL" id="CP088295">
    <property type="protein sequence ID" value="UUY04863.1"/>
    <property type="molecule type" value="Genomic_DNA"/>
</dbReference>
<dbReference type="GO" id="GO:0008237">
    <property type="term" value="F:metallopeptidase activity"/>
    <property type="evidence" value="ECO:0007669"/>
    <property type="project" value="UniProtKB-KW"/>
</dbReference>
<keyword evidence="1" id="KW-1133">Transmembrane helix</keyword>
<keyword evidence="1" id="KW-0812">Transmembrane</keyword>
<proteinExistence type="predicted"/>
<dbReference type="Pfam" id="PF02517">
    <property type="entry name" value="Rce1-like"/>
    <property type="match status" value="1"/>
</dbReference>
<feature type="transmembrane region" description="Helical" evidence="1">
    <location>
        <begin position="200"/>
        <end position="221"/>
    </location>
</feature>
<feature type="domain" description="CAAX prenyl protease 2/Lysostaphin resistance protein A-like" evidence="2">
    <location>
        <begin position="115"/>
        <end position="212"/>
    </location>
</feature>
<organism evidence="3 4">
    <name type="scientific">Svornostia abyssi</name>
    <dbReference type="NCBI Taxonomy" id="2898438"/>
    <lineage>
        <taxon>Bacteria</taxon>
        <taxon>Bacillati</taxon>
        <taxon>Actinomycetota</taxon>
        <taxon>Thermoleophilia</taxon>
        <taxon>Solirubrobacterales</taxon>
        <taxon>Baekduiaceae</taxon>
        <taxon>Svornostia</taxon>
    </lineage>
</organism>
<sequence length="262" mass="27794">MSTTQTSSPVTFQRGLLVFAVYAAVSAAIQLFSGVDYDEISASVSNILTFVVLSVGAGIVGVLILTARWGANDAVFRERPRLDRPAWLWVFPSLFVVVIVGNLAGADWGEWDAAAVLVLLLGCLMVGFGEEIVFRGYVLVGARSRFSETGAWFASSLLFGLFHGTNILTGQAVGTTLRQVGLAFLLGGALYFVRRVSGYLVVGMLLHGLWDFSTFIAAGQGDSHVVDDISGSAALVSLALPLLVITTVVGLVVVLRRSAQHA</sequence>
<feature type="transmembrane region" description="Helical" evidence="1">
    <location>
        <begin position="176"/>
        <end position="193"/>
    </location>
</feature>
<evidence type="ECO:0000256" key="1">
    <source>
        <dbReference type="SAM" id="Phobius"/>
    </source>
</evidence>
<keyword evidence="4" id="KW-1185">Reference proteome</keyword>
<feature type="transmembrane region" description="Helical" evidence="1">
    <location>
        <begin position="12"/>
        <end position="32"/>
    </location>
</feature>
<keyword evidence="3" id="KW-0482">Metalloprotease</keyword>
<feature type="transmembrane region" description="Helical" evidence="1">
    <location>
        <begin position="111"/>
        <end position="129"/>
    </location>
</feature>
<feature type="transmembrane region" description="Helical" evidence="1">
    <location>
        <begin position="44"/>
        <end position="65"/>
    </location>
</feature>
<dbReference type="RefSeq" id="WP_353865343.1">
    <property type="nucleotide sequence ID" value="NZ_CP088295.1"/>
</dbReference>
<evidence type="ECO:0000313" key="3">
    <source>
        <dbReference type="EMBL" id="UUY04863.1"/>
    </source>
</evidence>
<feature type="transmembrane region" description="Helical" evidence="1">
    <location>
        <begin position="233"/>
        <end position="255"/>
    </location>
</feature>
<accession>A0ABY5PJK2</accession>
<name>A0ABY5PJK2_9ACTN</name>
<evidence type="ECO:0000313" key="4">
    <source>
        <dbReference type="Proteomes" id="UP001058860"/>
    </source>
</evidence>
<dbReference type="InterPro" id="IPR003675">
    <property type="entry name" value="Rce1/LyrA-like_dom"/>
</dbReference>
<evidence type="ECO:0000259" key="2">
    <source>
        <dbReference type="Pfam" id="PF02517"/>
    </source>
</evidence>
<reference evidence="4" key="1">
    <citation type="submission" date="2021-11" db="EMBL/GenBank/DDBJ databases">
        <title>Cultivation dependent microbiological survey of springs from the worlds oldest radium mine currently devoted to the extraction of radon-saturated water.</title>
        <authorList>
            <person name="Kapinusova G."/>
            <person name="Smrhova T."/>
            <person name="Strejcek M."/>
            <person name="Suman J."/>
            <person name="Jani K."/>
            <person name="Pajer P."/>
            <person name="Uhlik O."/>
        </authorList>
    </citation>
    <scope>NUCLEOTIDE SEQUENCE [LARGE SCALE GENOMIC DNA]</scope>
    <source>
        <strain evidence="4">J379</strain>
    </source>
</reference>
<feature type="transmembrane region" description="Helical" evidence="1">
    <location>
        <begin position="86"/>
        <end position="105"/>
    </location>
</feature>
<dbReference type="Proteomes" id="UP001058860">
    <property type="component" value="Chromosome"/>
</dbReference>
<protein>
    <submittedName>
        <fullName evidence="3">CPBP family intramembrane metalloprotease</fullName>
    </submittedName>
</protein>
<keyword evidence="3" id="KW-0645">Protease</keyword>
<keyword evidence="3" id="KW-0378">Hydrolase</keyword>
<gene>
    <name evidence="3" type="ORF">LRS13_04850</name>
</gene>
<feature type="transmembrane region" description="Helical" evidence="1">
    <location>
        <begin position="150"/>
        <end position="170"/>
    </location>
</feature>
<keyword evidence="1" id="KW-0472">Membrane</keyword>